<feature type="transmembrane region" description="Helical" evidence="1">
    <location>
        <begin position="185"/>
        <end position="207"/>
    </location>
</feature>
<dbReference type="RefSeq" id="XP_068346013.1">
    <property type="nucleotide sequence ID" value="XM_068496521.1"/>
</dbReference>
<keyword evidence="1" id="KW-1133">Transmembrane helix</keyword>
<keyword evidence="1" id="KW-0812">Transmembrane</keyword>
<sequence length="1385" mass="160896">MTESRSSGSSDSISTDLIAKLFHALPDEKPQELSEIEFCVFRLFSKLSANTQNYSIVFLIFLFISFIQSFACICLVGLSYIPNMDNPDYASKLFYFFLYFRTYESQVTPIYLYILNAICLFCCILFFVMLYEMHRRTYIPPRYRTILIVVLVNIPRVLSIVLTFHSSEFIFALISNRSQDHCVQACALSIYLCVFIFMLTVCSNTMYSSIFYYSGLFSSTTSIMFTQYINLFLIFAFSAAHSILPFNDANYVVSFALIIFGIFLICMSVGNFYMVLSYPTFLITHGFMMVISGLLSAFETQGGITNISGTYFIIFILYVFVYIFTYIYLNHLSKKLSAKFLKIAKKRNFKRLGKLSDIMMLNYLYFAIHNCHPCIEDNTFLEYALKQRARPVWCMFRVYHLLGLLQKTPPGFDELKKNIRQNRQINQRHRFLLFEIEKLISYRTITQVPQEMENKMSEFEARLTQYQQLRAPFMTEIAHNNTIAFIYLNALSTMKNLMLTNYACTLVETYPNSPDVLRLYANYLSIVCQNQIGCNRWTSIADDIQKRVIQYADYTHVNTLYRHPLLQISMMKHNAVQASIPLVRPRAPSVLLFPTLHDNKANLFGTKPNNHFNDKKSFADFFTIFFAVIFGVYTFVFFLTSFILCNHTLAKSKIGIDFFNCFSSYYQSFSKSMHWPLNQIFNGTVETVDTLYYNQVHSTQYGYAWSNFDQNYTFANGKSREFKDVFQWIKSDSYMVPSYNISNHMESQLEWILSRYTNLLQQIFPFNNQYQIDAIEIPVFLATISESYSLFSSLIPRFLESYIEFNQLLPKSIEKQLLYAFIPLVVFGIIVIILPPFVLKDIKELSKYFPKSERTSDHHILHLYLKRDFTSFWQIYVSMTVSVCLIIFLTIVNSVFINLQMTRTNATLNLYSRRILTDTHQFLASFAAYTDMILTQIKRGDFQPDLDAMIKEINTCLDFLANGSYIFTLYDGFLQESYLLLVQMTYQVSPTGLRYNEEQTSEYLRIYEEELVPVLETKIGNYFTRMYTFIVQIRMQEMNVNILLVLLSIICFIVLEYFVVKLHLTVRMLIEMLSGLSESSLTLAKQSSIKKNSVLDLIARPCALIDKSTRVLATNQLWLSIYDESFDSVIGRTIGELANTQEFISYDAGEGNSLIVMSEIKEELDAKNDLKNIKRDLRLLKSVTVPKRFLDVTEGTETVDFLVVVKIALIPAEKDLSPEVWTNDVAAMETWITERCQSCSDVDILFESFREITLIFGCNDLLTPYMLVLSAINIAVDVLRWAIEWDWSSGSMFTCITMSCGSPCKFVFKHNNFTTMESYGPPFEKQMKLRESMELNSIVCCEETAFRIKSMKFGFELEESGIGAYTFYLPDTYYQPQVSQDNFYT</sequence>
<keyword evidence="3" id="KW-1185">Reference proteome</keyword>
<gene>
    <name evidence="2" type="ORF">TRFO_12249</name>
</gene>
<reference evidence="2" key="1">
    <citation type="submission" date="2016-10" db="EMBL/GenBank/DDBJ databases">
        <authorList>
            <person name="Benchimol M."/>
            <person name="Almeida L.G."/>
            <person name="Vasconcelos A.T."/>
            <person name="Perreira-Neves A."/>
            <person name="Rosa I.A."/>
            <person name="Tasca T."/>
            <person name="Bogo M.R."/>
            <person name="de Souza W."/>
        </authorList>
    </citation>
    <scope>NUCLEOTIDE SEQUENCE [LARGE SCALE GENOMIC DNA]</scope>
    <source>
        <strain evidence="2">K</strain>
    </source>
</reference>
<keyword evidence="1" id="KW-0472">Membrane</keyword>
<feature type="transmembrane region" description="Helical" evidence="1">
    <location>
        <begin position="1040"/>
        <end position="1060"/>
    </location>
</feature>
<dbReference type="VEuPathDB" id="TrichDB:TRFO_12249"/>
<accession>A0A1J4J6R4</accession>
<evidence type="ECO:0000256" key="1">
    <source>
        <dbReference type="SAM" id="Phobius"/>
    </source>
</evidence>
<feature type="transmembrane region" description="Helical" evidence="1">
    <location>
        <begin position="143"/>
        <end position="165"/>
    </location>
</feature>
<protein>
    <submittedName>
        <fullName evidence="2">Uncharacterized protein</fullName>
    </submittedName>
</protein>
<dbReference type="GeneID" id="94831225"/>
<proteinExistence type="predicted"/>
<comment type="caution">
    <text evidence="2">The sequence shown here is derived from an EMBL/GenBank/DDBJ whole genome shotgun (WGS) entry which is preliminary data.</text>
</comment>
<feature type="transmembrane region" description="Helical" evidence="1">
    <location>
        <begin position="110"/>
        <end position="131"/>
    </location>
</feature>
<feature type="transmembrane region" description="Helical" evidence="1">
    <location>
        <begin position="873"/>
        <end position="896"/>
    </location>
</feature>
<feature type="transmembrane region" description="Helical" evidence="1">
    <location>
        <begin position="228"/>
        <end position="246"/>
    </location>
</feature>
<organism evidence="2 3">
    <name type="scientific">Tritrichomonas foetus</name>
    <dbReference type="NCBI Taxonomy" id="1144522"/>
    <lineage>
        <taxon>Eukaryota</taxon>
        <taxon>Metamonada</taxon>
        <taxon>Parabasalia</taxon>
        <taxon>Tritrichomonadida</taxon>
        <taxon>Tritrichomonadidae</taxon>
        <taxon>Tritrichomonas</taxon>
    </lineage>
</organism>
<name>A0A1J4J6R4_9EUKA</name>
<dbReference type="EMBL" id="MLAK01001459">
    <property type="protein sequence ID" value="OHS92876.1"/>
    <property type="molecule type" value="Genomic_DNA"/>
</dbReference>
<feature type="transmembrane region" description="Helical" evidence="1">
    <location>
        <begin position="280"/>
        <end position="298"/>
    </location>
</feature>
<dbReference type="Proteomes" id="UP000179807">
    <property type="component" value="Unassembled WGS sequence"/>
</dbReference>
<evidence type="ECO:0000313" key="2">
    <source>
        <dbReference type="EMBL" id="OHS92876.1"/>
    </source>
</evidence>
<evidence type="ECO:0000313" key="3">
    <source>
        <dbReference type="Proteomes" id="UP000179807"/>
    </source>
</evidence>
<feature type="transmembrane region" description="Helical" evidence="1">
    <location>
        <begin position="621"/>
        <end position="644"/>
    </location>
</feature>
<feature type="transmembrane region" description="Helical" evidence="1">
    <location>
        <begin position="252"/>
        <end position="273"/>
    </location>
</feature>
<feature type="transmembrane region" description="Helical" evidence="1">
    <location>
        <begin position="56"/>
        <end position="81"/>
    </location>
</feature>
<feature type="transmembrane region" description="Helical" evidence="1">
    <location>
        <begin position="817"/>
        <end position="839"/>
    </location>
</feature>
<feature type="transmembrane region" description="Helical" evidence="1">
    <location>
        <begin position="310"/>
        <end position="329"/>
    </location>
</feature>